<proteinExistence type="predicted"/>
<accession>A0AA39XKJ3</accession>
<reference evidence="2" key="1">
    <citation type="submission" date="2023-06" db="EMBL/GenBank/DDBJ databases">
        <title>Genome-scale phylogeny and comparative genomics of the fungal order Sordariales.</title>
        <authorList>
            <consortium name="Lawrence Berkeley National Laboratory"/>
            <person name="Hensen N."/>
            <person name="Bonometti L."/>
            <person name="Westerberg I."/>
            <person name="Brannstrom I.O."/>
            <person name="Guillou S."/>
            <person name="Cros-Aarteil S."/>
            <person name="Calhoun S."/>
            <person name="Haridas S."/>
            <person name="Kuo A."/>
            <person name="Mondo S."/>
            <person name="Pangilinan J."/>
            <person name="Riley R."/>
            <person name="LaButti K."/>
            <person name="Andreopoulos B."/>
            <person name="Lipzen A."/>
            <person name="Chen C."/>
            <person name="Yanf M."/>
            <person name="Daum C."/>
            <person name="Ng V."/>
            <person name="Clum A."/>
            <person name="Steindorff A."/>
            <person name="Ohm R."/>
            <person name="Martin F."/>
            <person name="Silar P."/>
            <person name="Natvig D."/>
            <person name="Lalanne C."/>
            <person name="Gautier V."/>
            <person name="Ament-velasquez S.L."/>
            <person name="Kruys A."/>
            <person name="Hutchinson M.I."/>
            <person name="Powell A.J."/>
            <person name="Barry K."/>
            <person name="Miller A.N."/>
            <person name="Grigoriev I.V."/>
            <person name="Debuchy R."/>
            <person name="Gladieux P."/>
            <person name="Thoren M.H."/>
            <person name="Johannesson H."/>
        </authorList>
    </citation>
    <scope>NUCLEOTIDE SEQUENCE</scope>
    <source>
        <strain evidence="2">SMH3391-2</strain>
    </source>
</reference>
<sequence length="226" mass="25087">MPKPIQGTHTLDRRTRTNTHSKKKKKKQQPDRSRNLCKKERRTRQKLKLQTQRAADARFPFLPSFLPTIGCKLFDTQSKISPLPLYTQAHTNPTPTPTHTQCCSPMTSQNLSQLKQAGYAQWLAVASSIHPQAHTHTHTLSLSLSLSLSHSPFRFTTFILSPPISSSSFSKSGIVIECEARPVLQQTVYADVVPIPSFPFPASVPAPHDHSPSYPSCPALPCPAMT</sequence>
<dbReference type="Proteomes" id="UP001174934">
    <property type="component" value="Unassembled WGS sequence"/>
</dbReference>
<protein>
    <submittedName>
        <fullName evidence="2">Uncharacterized protein</fullName>
    </submittedName>
</protein>
<comment type="caution">
    <text evidence="2">The sequence shown here is derived from an EMBL/GenBank/DDBJ whole genome shotgun (WGS) entry which is preliminary data.</text>
</comment>
<dbReference type="EMBL" id="JAULSR010000001">
    <property type="protein sequence ID" value="KAK0634770.1"/>
    <property type="molecule type" value="Genomic_DNA"/>
</dbReference>
<evidence type="ECO:0000313" key="2">
    <source>
        <dbReference type="EMBL" id="KAK0634770.1"/>
    </source>
</evidence>
<feature type="region of interest" description="Disordered" evidence="1">
    <location>
        <begin position="1"/>
        <end position="35"/>
    </location>
</feature>
<evidence type="ECO:0000256" key="1">
    <source>
        <dbReference type="SAM" id="MobiDB-lite"/>
    </source>
</evidence>
<feature type="compositionally biased region" description="Basic residues" evidence="1">
    <location>
        <begin position="16"/>
        <end position="27"/>
    </location>
</feature>
<organism evidence="2 3">
    <name type="scientific">Bombardia bombarda</name>
    <dbReference type="NCBI Taxonomy" id="252184"/>
    <lineage>
        <taxon>Eukaryota</taxon>
        <taxon>Fungi</taxon>
        <taxon>Dikarya</taxon>
        <taxon>Ascomycota</taxon>
        <taxon>Pezizomycotina</taxon>
        <taxon>Sordariomycetes</taxon>
        <taxon>Sordariomycetidae</taxon>
        <taxon>Sordariales</taxon>
        <taxon>Lasiosphaeriaceae</taxon>
        <taxon>Bombardia</taxon>
    </lineage>
</organism>
<evidence type="ECO:0000313" key="3">
    <source>
        <dbReference type="Proteomes" id="UP001174934"/>
    </source>
</evidence>
<gene>
    <name evidence="2" type="ORF">B0T17DRAFT_16645</name>
</gene>
<name>A0AA39XKJ3_9PEZI</name>
<dbReference type="AlphaFoldDB" id="A0AA39XKJ3"/>
<keyword evidence="3" id="KW-1185">Reference proteome</keyword>